<gene>
    <name evidence="1" type="ORF">UFOPK1698_00119</name>
</gene>
<dbReference type="AlphaFoldDB" id="A0A6J6DQ04"/>
<proteinExistence type="predicted"/>
<accession>A0A6J6DQ04</accession>
<dbReference type="SUPFAM" id="SSF52540">
    <property type="entry name" value="P-loop containing nucleoside triphosphate hydrolases"/>
    <property type="match status" value="1"/>
</dbReference>
<dbReference type="InterPro" id="IPR027417">
    <property type="entry name" value="P-loop_NTPase"/>
</dbReference>
<dbReference type="Gene3D" id="3.40.50.300">
    <property type="entry name" value="P-loop containing nucleotide triphosphate hydrolases"/>
    <property type="match status" value="1"/>
</dbReference>
<dbReference type="EMBL" id="CAEZTP010000005">
    <property type="protein sequence ID" value="CAB4564253.1"/>
    <property type="molecule type" value="Genomic_DNA"/>
</dbReference>
<sequence>MLVAIDGPAGSGKTTLATRLEADYKLTATVQVVHMDDLYNGWEQALSQDLTAKLSDIVHAHKSGKDFYLAKFNWATMEFGEEQLVPASEILILEGVGAAQKIVRDAGAKTYWIETSEEIGLERVLDRDGHHLRDLMLKWQSYQDAYFKMDKTAENCDVKLTS</sequence>
<name>A0A6J6DQ04_9ZZZZ</name>
<dbReference type="Pfam" id="PF13238">
    <property type="entry name" value="AAA_18"/>
    <property type="match status" value="1"/>
</dbReference>
<organism evidence="1">
    <name type="scientific">freshwater metagenome</name>
    <dbReference type="NCBI Taxonomy" id="449393"/>
    <lineage>
        <taxon>unclassified sequences</taxon>
        <taxon>metagenomes</taxon>
        <taxon>ecological metagenomes</taxon>
    </lineage>
</organism>
<evidence type="ECO:0000313" key="1">
    <source>
        <dbReference type="EMBL" id="CAB4564253.1"/>
    </source>
</evidence>
<protein>
    <submittedName>
        <fullName evidence="1">Unannotated protein</fullName>
    </submittedName>
</protein>
<reference evidence="1" key="1">
    <citation type="submission" date="2020-05" db="EMBL/GenBank/DDBJ databases">
        <authorList>
            <person name="Chiriac C."/>
            <person name="Salcher M."/>
            <person name="Ghai R."/>
            <person name="Kavagutti S V."/>
        </authorList>
    </citation>
    <scope>NUCLEOTIDE SEQUENCE</scope>
</reference>